<organism evidence="1 2">
    <name type="scientific">Olivibacter jilunii</name>
    <dbReference type="NCBI Taxonomy" id="985016"/>
    <lineage>
        <taxon>Bacteria</taxon>
        <taxon>Pseudomonadati</taxon>
        <taxon>Bacteroidota</taxon>
        <taxon>Sphingobacteriia</taxon>
        <taxon>Sphingobacteriales</taxon>
        <taxon>Sphingobacteriaceae</taxon>
        <taxon>Olivibacter</taxon>
    </lineage>
</organism>
<sequence length="169" mass="18729">MKTDQLAEMAKSHGICDPGLQRILSSKDEESLLEYYIEGIDFCLENDFPSKDYLKANGADLLARYGVFIDEAVQLTNQSICVLLGACRASIELTEYSVSRMYIKHKSEAVITLTGNSFAIIDIFDGSKLNIDASGNSKAVVNVYGDAVAAIRFKENAQVREIRKNKVTY</sequence>
<name>A0ABW6AVV8_9SPHI</name>
<evidence type="ECO:0000313" key="1">
    <source>
        <dbReference type="EMBL" id="MFD2961022.1"/>
    </source>
</evidence>
<proteinExistence type="predicted"/>
<protein>
    <submittedName>
        <fullName evidence="1">Uncharacterized protein</fullName>
    </submittedName>
</protein>
<keyword evidence="2" id="KW-1185">Reference proteome</keyword>
<evidence type="ECO:0000313" key="2">
    <source>
        <dbReference type="Proteomes" id="UP001597560"/>
    </source>
</evidence>
<reference evidence="2" key="1">
    <citation type="journal article" date="2019" name="Int. J. Syst. Evol. Microbiol.">
        <title>The Global Catalogue of Microorganisms (GCM) 10K type strain sequencing project: providing services to taxonomists for standard genome sequencing and annotation.</title>
        <authorList>
            <consortium name="The Broad Institute Genomics Platform"/>
            <consortium name="The Broad Institute Genome Sequencing Center for Infectious Disease"/>
            <person name="Wu L."/>
            <person name="Ma J."/>
        </authorList>
    </citation>
    <scope>NUCLEOTIDE SEQUENCE [LARGE SCALE GENOMIC DNA]</scope>
    <source>
        <strain evidence="2">KCTC 23098</strain>
    </source>
</reference>
<dbReference type="RefSeq" id="WP_377609237.1">
    <property type="nucleotide sequence ID" value="NZ_JBHUPA010000002.1"/>
</dbReference>
<dbReference type="EMBL" id="JBHUPA010000002">
    <property type="protein sequence ID" value="MFD2961022.1"/>
    <property type="molecule type" value="Genomic_DNA"/>
</dbReference>
<comment type="caution">
    <text evidence="1">The sequence shown here is derived from an EMBL/GenBank/DDBJ whole genome shotgun (WGS) entry which is preliminary data.</text>
</comment>
<accession>A0ABW6AVV8</accession>
<dbReference type="Proteomes" id="UP001597560">
    <property type="component" value="Unassembled WGS sequence"/>
</dbReference>
<gene>
    <name evidence="1" type="ORF">ACFS6J_04445</name>
</gene>